<evidence type="ECO:0000256" key="12">
    <source>
        <dbReference type="ARBA" id="ARBA00022842"/>
    </source>
</evidence>
<reference evidence="19 20" key="1">
    <citation type="journal article" date="2017" name="Nature">
        <title>The Apostasia genome and the evolution of orchids.</title>
        <authorList>
            <person name="Zhang G.Q."/>
            <person name="Liu K.W."/>
            <person name="Li Z."/>
            <person name="Lohaus R."/>
            <person name="Hsiao Y.Y."/>
            <person name="Niu S.C."/>
            <person name="Wang J.Y."/>
            <person name="Lin Y.C."/>
            <person name="Xu Q."/>
            <person name="Chen L.J."/>
            <person name="Yoshida K."/>
            <person name="Fujiwara S."/>
            <person name="Wang Z.W."/>
            <person name="Zhang Y.Q."/>
            <person name="Mitsuda N."/>
            <person name="Wang M."/>
            <person name="Liu G.H."/>
            <person name="Pecoraro L."/>
            <person name="Huang H.X."/>
            <person name="Xiao X.J."/>
            <person name="Lin M."/>
            <person name="Wu X.Y."/>
            <person name="Wu W.L."/>
            <person name="Chen Y.Y."/>
            <person name="Chang S.B."/>
            <person name="Sakamoto S."/>
            <person name="Ohme-Takagi M."/>
            <person name="Yagi M."/>
            <person name="Zeng S.J."/>
            <person name="Shen C.Y."/>
            <person name="Yeh C.M."/>
            <person name="Luo Y.B."/>
            <person name="Tsai W.C."/>
            <person name="Van de Peer Y."/>
            <person name="Liu Z.J."/>
        </authorList>
    </citation>
    <scope>NUCLEOTIDE SEQUENCE [LARGE SCALE GENOMIC DNA]</scope>
    <source>
        <strain evidence="20">cv. Shenzhen</strain>
        <tissue evidence="19">Stem</tissue>
    </source>
</reference>
<keyword evidence="10" id="KW-0548">Nucleotidyltransferase</keyword>
<keyword evidence="13" id="KW-0443">Lipid metabolism</keyword>
<dbReference type="InterPro" id="IPR015222">
    <property type="entry name" value="Tam41"/>
</dbReference>
<evidence type="ECO:0000313" key="20">
    <source>
        <dbReference type="Proteomes" id="UP000236161"/>
    </source>
</evidence>
<comment type="pathway">
    <text evidence="4">Lipid metabolism.</text>
</comment>
<evidence type="ECO:0000256" key="14">
    <source>
        <dbReference type="ARBA" id="ARBA00023128"/>
    </source>
</evidence>
<keyword evidence="16" id="KW-0594">Phospholipid biosynthesis</keyword>
<accession>A0A2I0AUP5</accession>
<evidence type="ECO:0000256" key="17">
    <source>
        <dbReference type="ARBA" id="ARBA00023264"/>
    </source>
</evidence>
<keyword evidence="14" id="KW-0496">Mitochondrion</keyword>
<evidence type="ECO:0000256" key="7">
    <source>
        <dbReference type="ARBA" id="ARBA00018337"/>
    </source>
</evidence>
<evidence type="ECO:0000256" key="1">
    <source>
        <dbReference type="ARBA" id="ARBA00001946"/>
    </source>
</evidence>
<dbReference type="EMBL" id="KZ451950">
    <property type="protein sequence ID" value="PKA59265.1"/>
    <property type="molecule type" value="Genomic_DNA"/>
</dbReference>
<gene>
    <name evidence="19" type="ORF">AXF42_Ash001359</name>
</gene>
<comment type="subcellular location">
    <subcellularLocation>
        <location evidence="2">Mitochondrion inner membrane</location>
        <topology evidence="2">Peripheral membrane protein</topology>
        <orientation evidence="2">Matrix side</orientation>
    </subcellularLocation>
</comment>
<evidence type="ECO:0000256" key="6">
    <source>
        <dbReference type="ARBA" id="ARBA00012487"/>
    </source>
</evidence>
<keyword evidence="11" id="KW-0999">Mitochondrion inner membrane</keyword>
<name>A0A2I0AUP5_9ASPA</name>
<keyword evidence="12" id="KW-0460">Magnesium</keyword>
<dbReference type="PANTHER" id="PTHR13619">
    <property type="entry name" value="PHOSPHATIDATE CYTIDYLYLTRANSFERASE, MITOCHONDRIAL"/>
    <property type="match status" value="1"/>
</dbReference>
<keyword evidence="15" id="KW-0472">Membrane</keyword>
<dbReference type="OrthoDB" id="341477at2759"/>
<keyword evidence="17" id="KW-1208">Phospholipid metabolism</keyword>
<dbReference type="EC" id="2.7.7.41" evidence="6"/>
<evidence type="ECO:0000256" key="2">
    <source>
        <dbReference type="ARBA" id="ARBA00004443"/>
    </source>
</evidence>
<dbReference type="STRING" id="1088818.A0A2I0AUP5"/>
<organism evidence="19 20">
    <name type="scientific">Apostasia shenzhenica</name>
    <dbReference type="NCBI Taxonomy" id="1088818"/>
    <lineage>
        <taxon>Eukaryota</taxon>
        <taxon>Viridiplantae</taxon>
        <taxon>Streptophyta</taxon>
        <taxon>Embryophyta</taxon>
        <taxon>Tracheophyta</taxon>
        <taxon>Spermatophyta</taxon>
        <taxon>Magnoliopsida</taxon>
        <taxon>Liliopsida</taxon>
        <taxon>Asparagales</taxon>
        <taxon>Orchidaceae</taxon>
        <taxon>Apostasioideae</taxon>
        <taxon>Apostasia</taxon>
    </lineage>
</organism>
<protein>
    <recommendedName>
        <fullName evidence="7">Phosphatidate cytidylyltransferase, mitochondrial</fullName>
        <ecNumber evidence="6">2.7.7.41</ecNumber>
    </recommendedName>
    <alternativeName>
        <fullName evidence="18">CDP-diacylglycerol synthase</fullName>
    </alternativeName>
</protein>
<evidence type="ECO:0000313" key="19">
    <source>
        <dbReference type="EMBL" id="PKA59265.1"/>
    </source>
</evidence>
<comment type="pathway">
    <text evidence="3">Phospholipid metabolism; CDP-diacylglycerol biosynthesis; CDP-diacylglycerol from sn-glycerol 3-phosphate: step 3/3.</text>
</comment>
<keyword evidence="9" id="KW-0808">Transferase</keyword>
<evidence type="ECO:0000256" key="15">
    <source>
        <dbReference type="ARBA" id="ARBA00023136"/>
    </source>
</evidence>
<dbReference type="GO" id="GO:0004605">
    <property type="term" value="F:phosphatidate cytidylyltransferase activity"/>
    <property type="evidence" value="ECO:0007669"/>
    <property type="project" value="UniProtKB-EC"/>
</dbReference>
<evidence type="ECO:0000256" key="9">
    <source>
        <dbReference type="ARBA" id="ARBA00022679"/>
    </source>
</evidence>
<evidence type="ECO:0000256" key="18">
    <source>
        <dbReference type="ARBA" id="ARBA00029893"/>
    </source>
</evidence>
<dbReference type="GO" id="GO:0032049">
    <property type="term" value="P:cardiolipin biosynthetic process"/>
    <property type="evidence" value="ECO:0007669"/>
    <property type="project" value="InterPro"/>
</dbReference>
<evidence type="ECO:0000256" key="10">
    <source>
        <dbReference type="ARBA" id="ARBA00022695"/>
    </source>
</evidence>
<keyword evidence="20" id="KW-1185">Reference proteome</keyword>
<dbReference type="PANTHER" id="PTHR13619:SF0">
    <property type="entry name" value="PHOSPHATIDATE CYTIDYLYLTRANSFERASE, MITOCHONDRIAL"/>
    <property type="match status" value="1"/>
</dbReference>
<evidence type="ECO:0000256" key="13">
    <source>
        <dbReference type="ARBA" id="ARBA00023098"/>
    </source>
</evidence>
<evidence type="ECO:0000256" key="11">
    <source>
        <dbReference type="ARBA" id="ARBA00022792"/>
    </source>
</evidence>
<comment type="similarity">
    <text evidence="5">Belongs to the TAM41 family.</text>
</comment>
<evidence type="ECO:0000256" key="16">
    <source>
        <dbReference type="ARBA" id="ARBA00023209"/>
    </source>
</evidence>
<dbReference type="GO" id="GO:0005743">
    <property type="term" value="C:mitochondrial inner membrane"/>
    <property type="evidence" value="ECO:0007669"/>
    <property type="project" value="UniProtKB-SubCell"/>
</dbReference>
<sequence>METETGELAGSLELVLKSADLIGPLEVLPSVEFCCAYGSSLLPNNEDKTSMVDYIIGVADPLEWHSEVQLGKEQAPLLEITWIADGIGVGVHFNPFVHCGDKVRVIVDNWDIKKVNIVNLKAATSAALLLLPPLFSEEDIYVKICSLSYMGDLRMLFAEDRNKIKKIVQGSFKTFQAMYKPILQDYADEGLLEFKYHPYSAVEQDCGLSATRSLFSCLPSTIHRFTIMTGEMPSESTIFSREQAANCVCRSLRRAVMVSSARQAVSGLLATGGVNAARYVMKKISKAWSSRTS</sequence>
<evidence type="ECO:0000256" key="4">
    <source>
        <dbReference type="ARBA" id="ARBA00005189"/>
    </source>
</evidence>
<dbReference type="AlphaFoldDB" id="A0A2I0AUP5"/>
<evidence type="ECO:0000256" key="3">
    <source>
        <dbReference type="ARBA" id="ARBA00005119"/>
    </source>
</evidence>
<dbReference type="Proteomes" id="UP000236161">
    <property type="component" value="Unassembled WGS sequence"/>
</dbReference>
<dbReference type="Pfam" id="PF09139">
    <property type="entry name" value="Tam41_Mmp37"/>
    <property type="match status" value="2"/>
</dbReference>
<evidence type="ECO:0000256" key="5">
    <source>
        <dbReference type="ARBA" id="ARBA00005458"/>
    </source>
</evidence>
<dbReference type="UniPathway" id="UPA00557">
    <property type="reaction ID" value="UER00614"/>
</dbReference>
<evidence type="ECO:0000256" key="8">
    <source>
        <dbReference type="ARBA" id="ARBA00022516"/>
    </source>
</evidence>
<comment type="cofactor">
    <cofactor evidence="1">
        <name>Mg(2+)</name>
        <dbReference type="ChEBI" id="CHEBI:18420"/>
    </cofactor>
</comment>
<keyword evidence="8" id="KW-0444">Lipid biosynthesis</keyword>
<proteinExistence type="inferred from homology"/>
<dbReference type="GO" id="GO:0016024">
    <property type="term" value="P:CDP-diacylglycerol biosynthetic process"/>
    <property type="evidence" value="ECO:0007669"/>
    <property type="project" value="UniProtKB-UniPathway"/>
</dbReference>